<dbReference type="EMBL" id="ML995477">
    <property type="protein sequence ID" value="KAF2145450.1"/>
    <property type="molecule type" value="Genomic_DNA"/>
</dbReference>
<evidence type="ECO:0000313" key="1">
    <source>
        <dbReference type="EMBL" id="KAF2145450.1"/>
    </source>
</evidence>
<dbReference type="RefSeq" id="XP_033401162.1">
    <property type="nucleotide sequence ID" value="XM_033539837.1"/>
</dbReference>
<dbReference type="GeneID" id="54297333"/>
<dbReference type="PANTHER" id="PTHR38167">
    <property type="entry name" value="C2H2-TYPE DOMAIN-CONTAINING PROTEIN"/>
    <property type="match status" value="1"/>
</dbReference>
<sequence>MNNDKGDCVYHPGELEVYDGDDFWADHDEDCHGVIDTEEMRKMFPEGFMWDCCEVKGDEPGCKESRHRPSRFFP</sequence>
<proteinExistence type="predicted"/>
<protein>
    <recommendedName>
        <fullName evidence="3">EF-hand domain-containing protein</fullName>
    </recommendedName>
</protein>
<name>A0A6A6BMV2_9PEZI</name>
<gene>
    <name evidence="1" type="ORF">K452DRAFT_283800</name>
</gene>
<dbReference type="PANTHER" id="PTHR38167:SF1">
    <property type="entry name" value="C2H2-TYPE DOMAIN-CONTAINING PROTEIN"/>
    <property type="match status" value="1"/>
</dbReference>
<keyword evidence="2" id="KW-1185">Reference proteome</keyword>
<dbReference type="Proteomes" id="UP000799438">
    <property type="component" value="Unassembled WGS sequence"/>
</dbReference>
<dbReference type="OrthoDB" id="5422613at2759"/>
<reference evidence="1" key="1">
    <citation type="journal article" date="2020" name="Stud. Mycol.">
        <title>101 Dothideomycetes genomes: a test case for predicting lifestyles and emergence of pathogens.</title>
        <authorList>
            <person name="Haridas S."/>
            <person name="Albert R."/>
            <person name="Binder M."/>
            <person name="Bloem J."/>
            <person name="Labutti K."/>
            <person name="Salamov A."/>
            <person name="Andreopoulos B."/>
            <person name="Baker S."/>
            <person name="Barry K."/>
            <person name="Bills G."/>
            <person name="Bluhm B."/>
            <person name="Cannon C."/>
            <person name="Castanera R."/>
            <person name="Culley D."/>
            <person name="Daum C."/>
            <person name="Ezra D."/>
            <person name="Gonzalez J."/>
            <person name="Henrissat B."/>
            <person name="Kuo A."/>
            <person name="Liang C."/>
            <person name="Lipzen A."/>
            <person name="Lutzoni F."/>
            <person name="Magnuson J."/>
            <person name="Mondo S."/>
            <person name="Nolan M."/>
            <person name="Ohm R."/>
            <person name="Pangilinan J."/>
            <person name="Park H.-J."/>
            <person name="Ramirez L."/>
            <person name="Alfaro M."/>
            <person name="Sun H."/>
            <person name="Tritt A."/>
            <person name="Yoshinaga Y."/>
            <person name="Zwiers L.-H."/>
            <person name="Turgeon B."/>
            <person name="Goodwin S."/>
            <person name="Spatafora J."/>
            <person name="Crous P."/>
            <person name="Grigoriev I."/>
        </authorList>
    </citation>
    <scope>NUCLEOTIDE SEQUENCE</scope>
    <source>
        <strain evidence="1">CBS 121167</strain>
    </source>
</reference>
<evidence type="ECO:0008006" key="3">
    <source>
        <dbReference type="Google" id="ProtNLM"/>
    </source>
</evidence>
<dbReference type="AlphaFoldDB" id="A0A6A6BMV2"/>
<organism evidence="1 2">
    <name type="scientific">Aplosporella prunicola CBS 121167</name>
    <dbReference type="NCBI Taxonomy" id="1176127"/>
    <lineage>
        <taxon>Eukaryota</taxon>
        <taxon>Fungi</taxon>
        <taxon>Dikarya</taxon>
        <taxon>Ascomycota</taxon>
        <taxon>Pezizomycotina</taxon>
        <taxon>Dothideomycetes</taxon>
        <taxon>Dothideomycetes incertae sedis</taxon>
        <taxon>Botryosphaeriales</taxon>
        <taxon>Aplosporellaceae</taxon>
        <taxon>Aplosporella</taxon>
    </lineage>
</organism>
<evidence type="ECO:0000313" key="2">
    <source>
        <dbReference type="Proteomes" id="UP000799438"/>
    </source>
</evidence>
<accession>A0A6A6BMV2</accession>